<evidence type="ECO:0000313" key="2">
    <source>
        <dbReference type="Proteomes" id="UP001516351"/>
    </source>
</evidence>
<evidence type="ECO:0000313" key="1">
    <source>
        <dbReference type="EMBL" id="NVN46036.1"/>
    </source>
</evidence>
<dbReference type="RefSeq" id="WP_267311358.1">
    <property type="nucleotide sequence ID" value="NZ_JABXXU010000004.1"/>
</dbReference>
<accession>A0ABX2P2E4</accession>
<organism evidence="1 2">
    <name type="scientific">Asaia spathodeae</name>
    <dbReference type="NCBI Taxonomy" id="657016"/>
    <lineage>
        <taxon>Bacteria</taxon>
        <taxon>Pseudomonadati</taxon>
        <taxon>Pseudomonadota</taxon>
        <taxon>Alphaproteobacteria</taxon>
        <taxon>Acetobacterales</taxon>
        <taxon>Acetobacteraceae</taxon>
        <taxon>Asaia</taxon>
    </lineage>
</organism>
<sequence length="159" mass="17559">MMDIQRFTSLAGTYGAAFERWPEEERLAARAFVEHSAEAQRLIADERLLDEVIERGLRLRTNDQAVSEAAGRVALGVMNTIRANEAGKRARHTGGSRLWQRLDVVRSFVARHIEWRYATLGLCMVSGLGGIWLGLERPDHVIDGVTMAMLNAALSGGGL</sequence>
<gene>
    <name evidence="1" type="ORF">HW542_04330</name>
</gene>
<proteinExistence type="predicted"/>
<name>A0ABX2P2E4_9PROT</name>
<dbReference type="Proteomes" id="UP001516351">
    <property type="component" value="Unassembled WGS sequence"/>
</dbReference>
<keyword evidence="2" id="KW-1185">Reference proteome</keyword>
<protein>
    <submittedName>
        <fullName evidence="1">Uncharacterized protein</fullName>
    </submittedName>
</protein>
<comment type="caution">
    <text evidence="1">The sequence shown here is derived from an EMBL/GenBank/DDBJ whole genome shotgun (WGS) entry which is preliminary data.</text>
</comment>
<dbReference type="EMBL" id="JABXXV010000002">
    <property type="protein sequence ID" value="NVN46036.1"/>
    <property type="molecule type" value="Genomic_DNA"/>
</dbReference>
<reference evidence="1 2" key="1">
    <citation type="submission" date="2020-06" db="EMBL/GenBank/DDBJ databases">
        <title>Synonyms of Asaia species.</title>
        <authorList>
            <person name="Sombolestani A."/>
        </authorList>
    </citation>
    <scope>NUCLEOTIDE SEQUENCE [LARGE SCALE GENOMIC DNA]</scope>
    <source>
        <strain evidence="1 2">LMG 27047</strain>
    </source>
</reference>